<dbReference type="InterPro" id="IPR041735">
    <property type="entry name" value="4OHPhenylPyrv_dOase_C"/>
</dbReference>
<dbReference type="SMART" id="SM00307">
    <property type="entry name" value="ILWEQ"/>
    <property type="match status" value="1"/>
</dbReference>
<evidence type="ECO:0000259" key="28">
    <source>
        <dbReference type="PROSITE" id="PS50945"/>
    </source>
</evidence>
<dbReference type="VEuPathDB" id="VectorBase:ASIS019353"/>
<dbReference type="Gene3D" id="1.25.40.90">
    <property type="match status" value="1"/>
</dbReference>
<name>A0A084W9P7_ANOSI</name>
<dbReference type="Pfam" id="PF01608">
    <property type="entry name" value="I_LWEQ"/>
    <property type="match status" value="1"/>
</dbReference>
<keyword evidence="22" id="KW-0585">Phenylalanine catabolism</keyword>
<protein>
    <recommendedName>
        <fullName evidence="10">4-hydroxyphenylpyruvate dioxygenase</fullName>
        <ecNumber evidence="9">1.13.11.27</ecNumber>
    </recommendedName>
    <alternativeName>
        <fullName evidence="23">4-hydroxyphenylpyruvic acid oxidase</fullName>
    </alternativeName>
</protein>
<keyword evidence="32" id="KW-1185">Reference proteome</keyword>
<keyword evidence="14" id="KW-0256">Endoplasmic reticulum</keyword>
<dbReference type="FunFam" id="1.25.40.90:FF:000012">
    <property type="entry name" value="Huntingtin interacting protein 1-related"/>
    <property type="match status" value="1"/>
</dbReference>
<evidence type="ECO:0000256" key="9">
    <source>
        <dbReference type="ARBA" id="ARBA00013222"/>
    </source>
</evidence>
<keyword evidence="13" id="KW-0677">Repeat</keyword>
<dbReference type="PROSITE" id="PS50942">
    <property type="entry name" value="ENTH"/>
    <property type="match status" value="1"/>
</dbReference>
<comment type="similarity">
    <text evidence="7">Belongs to the SLA2 family.</text>
</comment>
<keyword evidence="26" id="KW-0175">Coiled coil</keyword>
<comment type="cofactor">
    <cofactor evidence="1">
        <name>Fe cation</name>
        <dbReference type="ChEBI" id="CHEBI:24875"/>
    </cofactor>
</comment>
<dbReference type="GO" id="GO:0048268">
    <property type="term" value="P:clathrin coat assembly"/>
    <property type="evidence" value="ECO:0007669"/>
    <property type="project" value="TreeGrafter"/>
</dbReference>
<dbReference type="PANTHER" id="PTHR10407:SF15">
    <property type="entry name" value="HUNTINGTIN INTERACTING PROTEIN 1"/>
    <property type="match status" value="1"/>
</dbReference>
<evidence type="ECO:0000256" key="21">
    <source>
        <dbReference type="ARBA" id="ARBA00023203"/>
    </source>
</evidence>
<evidence type="ECO:0000256" key="14">
    <source>
        <dbReference type="ARBA" id="ARBA00022824"/>
    </source>
</evidence>
<feature type="domain" description="VOC" evidence="29">
    <location>
        <begin position="1314"/>
        <end position="1472"/>
    </location>
</feature>
<evidence type="ECO:0000313" key="30">
    <source>
        <dbReference type="EMBL" id="KFB46941.1"/>
    </source>
</evidence>
<dbReference type="GO" id="GO:0042803">
    <property type="term" value="F:protein homodimerization activity"/>
    <property type="evidence" value="ECO:0007669"/>
    <property type="project" value="UniProtKB-ARBA"/>
</dbReference>
<dbReference type="CDD" id="cd17006">
    <property type="entry name" value="ANTH_N_HIP1_like"/>
    <property type="match status" value="1"/>
</dbReference>
<feature type="coiled-coil region" evidence="26">
    <location>
        <begin position="891"/>
        <end position="946"/>
    </location>
</feature>
<reference evidence="30 32" key="1">
    <citation type="journal article" date="2014" name="BMC Genomics">
        <title>Genome sequence of Anopheles sinensis provides insight into genetics basis of mosquito competence for malaria parasites.</title>
        <authorList>
            <person name="Zhou D."/>
            <person name="Zhang D."/>
            <person name="Ding G."/>
            <person name="Shi L."/>
            <person name="Hou Q."/>
            <person name="Ye Y."/>
            <person name="Xu Y."/>
            <person name="Zhou H."/>
            <person name="Xiong C."/>
            <person name="Li S."/>
            <person name="Yu J."/>
            <person name="Hong S."/>
            <person name="Yu X."/>
            <person name="Zou P."/>
            <person name="Chen C."/>
            <person name="Chang X."/>
            <person name="Wang W."/>
            <person name="Lv Y."/>
            <person name="Sun Y."/>
            <person name="Ma L."/>
            <person name="Shen B."/>
            <person name="Zhu C."/>
        </authorList>
    </citation>
    <scope>NUCLEOTIDE SEQUENCE [LARGE SCALE GENOMIC DNA]</scope>
</reference>
<feature type="domain" description="I/LWEQ" evidence="28">
    <location>
        <begin position="910"/>
        <end position="1152"/>
    </location>
</feature>
<evidence type="ECO:0000256" key="11">
    <source>
        <dbReference type="ARBA" id="ARBA00022490"/>
    </source>
</evidence>
<dbReference type="InterPro" id="IPR002558">
    <property type="entry name" value="ILWEQ_dom"/>
</dbReference>
<dbReference type="GO" id="GO:0006572">
    <property type="term" value="P:L-tyrosine catabolic process"/>
    <property type="evidence" value="ECO:0007669"/>
    <property type="project" value="UniProtKB-KW"/>
</dbReference>
<evidence type="ECO:0000256" key="22">
    <source>
        <dbReference type="ARBA" id="ARBA00023232"/>
    </source>
</evidence>
<dbReference type="Pfam" id="PF07651">
    <property type="entry name" value="ANTH"/>
    <property type="match status" value="1"/>
</dbReference>
<evidence type="ECO:0000256" key="3">
    <source>
        <dbReference type="ARBA" id="ARBA00004406"/>
    </source>
</evidence>
<dbReference type="GO" id="GO:0030864">
    <property type="term" value="C:cortical actin cytoskeleton"/>
    <property type="evidence" value="ECO:0007669"/>
    <property type="project" value="TreeGrafter"/>
</dbReference>
<dbReference type="InterPro" id="IPR041736">
    <property type="entry name" value="4OHPhenylPyrv_dOase_N"/>
</dbReference>
<dbReference type="GO" id="GO:0000139">
    <property type="term" value="C:Golgi membrane"/>
    <property type="evidence" value="ECO:0007669"/>
    <property type="project" value="UniProtKB-SubCell"/>
</dbReference>
<dbReference type="EMBL" id="ATLV01021850">
    <property type="status" value="NOT_ANNOTATED_CDS"/>
    <property type="molecule type" value="Genomic_DNA"/>
</dbReference>
<dbReference type="EC" id="1.13.11.27" evidence="9"/>
<dbReference type="SUPFAM" id="SSF48464">
    <property type="entry name" value="ENTH/VHS domain"/>
    <property type="match status" value="1"/>
</dbReference>
<reference evidence="31" key="2">
    <citation type="submission" date="2020-05" db="UniProtKB">
        <authorList>
            <consortium name="EnsemblMetazoa"/>
        </authorList>
    </citation>
    <scope>IDENTIFICATION</scope>
</reference>
<evidence type="ECO:0000256" key="25">
    <source>
        <dbReference type="ARBA" id="ARBA00048047"/>
    </source>
</evidence>
<dbReference type="OMA" id="SSCTEQL"/>
<evidence type="ECO:0000256" key="1">
    <source>
        <dbReference type="ARBA" id="ARBA00001962"/>
    </source>
</evidence>
<dbReference type="CDD" id="cd08342">
    <property type="entry name" value="HPPD_N_like"/>
    <property type="match status" value="1"/>
</dbReference>
<gene>
    <name evidence="30" type="ORF">ZHAS_00014953</name>
</gene>
<evidence type="ECO:0000256" key="17">
    <source>
        <dbReference type="ARBA" id="ARBA00023002"/>
    </source>
</evidence>
<proteinExistence type="inferred from homology"/>
<comment type="subunit">
    <text evidence="8">Homodimer.</text>
</comment>
<evidence type="ECO:0000256" key="7">
    <source>
        <dbReference type="ARBA" id="ARBA00010135"/>
    </source>
</evidence>
<dbReference type="PROSITE" id="PS51819">
    <property type="entry name" value="VOC"/>
    <property type="match status" value="2"/>
</dbReference>
<organism evidence="31 32">
    <name type="scientific">Anopheles sinensis</name>
    <name type="common">Mosquito</name>
    <dbReference type="NCBI Taxonomy" id="74873"/>
    <lineage>
        <taxon>Eukaryota</taxon>
        <taxon>Metazoa</taxon>
        <taxon>Ecdysozoa</taxon>
        <taxon>Arthropoda</taxon>
        <taxon>Hexapoda</taxon>
        <taxon>Insecta</taxon>
        <taxon>Pterygota</taxon>
        <taxon>Neoptera</taxon>
        <taxon>Endopterygota</taxon>
        <taxon>Diptera</taxon>
        <taxon>Nematocera</taxon>
        <taxon>Culicoidea</taxon>
        <taxon>Culicidae</taxon>
        <taxon>Anophelinae</taxon>
        <taxon>Anopheles</taxon>
    </lineage>
</organism>
<evidence type="ECO:0000256" key="6">
    <source>
        <dbReference type="ARBA" id="ARBA00005877"/>
    </source>
</evidence>
<dbReference type="NCBIfam" id="TIGR01263">
    <property type="entry name" value="4HPPD"/>
    <property type="match status" value="1"/>
</dbReference>
<evidence type="ECO:0000256" key="5">
    <source>
        <dbReference type="ARBA" id="ARBA00005162"/>
    </source>
</evidence>
<keyword evidence="19" id="KW-0333">Golgi apparatus</keyword>
<dbReference type="OrthoDB" id="8178130at2759"/>
<evidence type="ECO:0000256" key="24">
    <source>
        <dbReference type="ARBA" id="ARBA00033727"/>
    </source>
</evidence>
<feature type="coiled-coil region" evidence="26">
    <location>
        <begin position="417"/>
        <end position="606"/>
    </location>
</feature>
<evidence type="ECO:0000256" key="8">
    <source>
        <dbReference type="ARBA" id="ARBA00011738"/>
    </source>
</evidence>
<dbReference type="InterPro" id="IPR037523">
    <property type="entry name" value="VOC_core"/>
</dbReference>
<dbReference type="GO" id="GO:0035615">
    <property type="term" value="F:clathrin adaptor activity"/>
    <property type="evidence" value="ECO:0007669"/>
    <property type="project" value="TreeGrafter"/>
</dbReference>
<dbReference type="InterPro" id="IPR005956">
    <property type="entry name" value="4OHPhenylPyrv_dOase"/>
</dbReference>
<evidence type="ECO:0000256" key="20">
    <source>
        <dbReference type="ARBA" id="ARBA00023136"/>
    </source>
</evidence>
<dbReference type="Gene3D" id="1.20.1410.10">
    <property type="entry name" value="I/LWEQ domain"/>
    <property type="match status" value="1"/>
</dbReference>
<evidence type="ECO:0000256" key="18">
    <source>
        <dbReference type="ARBA" id="ARBA00023004"/>
    </source>
</evidence>
<evidence type="ECO:0000256" key="23">
    <source>
        <dbReference type="ARBA" id="ARBA00029786"/>
    </source>
</evidence>
<keyword evidence="15" id="KW-0828">Tyrosine catabolism</keyword>
<comment type="pathway">
    <text evidence="5">Amino-acid degradation; L-phenylalanine degradation; acetoacetate and fumarate from L-phenylalanine: step 3/6.</text>
</comment>
<dbReference type="Gene3D" id="1.20.5.1700">
    <property type="match status" value="1"/>
</dbReference>
<dbReference type="VEuPathDB" id="VectorBase:ASIS011526"/>
<evidence type="ECO:0000313" key="31">
    <source>
        <dbReference type="EnsemblMetazoa" id="ASIC014953-PA"/>
    </source>
</evidence>
<dbReference type="PROSITE" id="PS50945">
    <property type="entry name" value="I_LWEQ"/>
    <property type="match status" value="1"/>
</dbReference>
<dbReference type="GO" id="GO:0043325">
    <property type="term" value="F:phosphatidylinositol-3,4-bisphosphate binding"/>
    <property type="evidence" value="ECO:0007669"/>
    <property type="project" value="TreeGrafter"/>
</dbReference>
<dbReference type="GO" id="GO:0030136">
    <property type="term" value="C:clathrin-coated vesicle"/>
    <property type="evidence" value="ECO:0007669"/>
    <property type="project" value="TreeGrafter"/>
</dbReference>
<keyword evidence="12" id="KW-0479">Metal-binding</keyword>
<dbReference type="GO" id="GO:0007015">
    <property type="term" value="P:actin filament organization"/>
    <property type="evidence" value="ECO:0007669"/>
    <property type="project" value="TreeGrafter"/>
</dbReference>
<dbReference type="InterPro" id="IPR011417">
    <property type="entry name" value="ANTH_dom"/>
</dbReference>
<dbReference type="VEuPathDB" id="VectorBase:ASIC014953"/>
<evidence type="ECO:0000313" key="32">
    <source>
        <dbReference type="Proteomes" id="UP000030765"/>
    </source>
</evidence>
<keyword evidence="16" id="KW-0223">Dioxygenase</keyword>
<dbReference type="PANTHER" id="PTHR10407">
    <property type="entry name" value="HUNTINGTIN INTERACTING PROTEIN 1"/>
    <property type="match status" value="1"/>
</dbReference>
<dbReference type="SUPFAM" id="SSF54593">
    <property type="entry name" value="Glyoxalase/Bleomycin resistance protein/Dihydroxybiphenyl dioxygenase"/>
    <property type="match status" value="1"/>
</dbReference>
<dbReference type="InterPro" id="IPR029068">
    <property type="entry name" value="Glyas_Bleomycin-R_OHBP_Dase"/>
</dbReference>
<dbReference type="EMBL" id="KE525324">
    <property type="protein sequence ID" value="KFB46941.1"/>
    <property type="molecule type" value="Genomic_DNA"/>
</dbReference>
<comment type="similarity">
    <text evidence="6">Belongs to the 4HPPD family.</text>
</comment>
<dbReference type="GO" id="GO:0006559">
    <property type="term" value="P:L-phenylalanine catabolic process"/>
    <property type="evidence" value="ECO:0007669"/>
    <property type="project" value="UniProtKB-KW"/>
</dbReference>
<evidence type="ECO:0000259" key="29">
    <source>
        <dbReference type="PROSITE" id="PS51819"/>
    </source>
</evidence>
<dbReference type="GO" id="GO:0080025">
    <property type="term" value="F:phosphatidylinositol-3,5-bisphosphate binding"/>
    <property type="evidence" value="ECO:0007669"/>
    <property type="project" value="TreeGrafter"/>
</dbReference>
<dbReference type="GO" id="GO:0005789">
    <property type="term" value="C:endoplasmic reticulum membrane"/>
    <property type="evidence" value="ECO:0007669"/>
    <property type="project" value="UniProtKB-SubCell"/>
</dbReference>
<dbReference type="SUPFAM" id="SSF109885">
    <property type="entry name" value="I/LWEQ domain"/>
    <property type="match status" value="1"/>
</dbReference>
<evidence type="ECO:0000256" key="26">
    <source>
        <dbReference type="SAM" id="Coils"/>
    </source>
</evidence>
<sequence>MSLTDKEYYNLTISISKALSNVEMPIKVKHVRAAIIGTFHSNGGHAFWAIAIRQPIQDNRIVAWKFCHLLHKILREGHPLCCQHSMRHRVMLQEAGKLWGHLNDGYGICIKHYTKLLVTKLEFHDRNPRIPGSLSLKQGDLEKIGEGDINVYFQLAVEIFDYLDDIVALQATIFNSITTFCVSSMTSAGQCRLAPLIPCIQDSNPLYDILVRVMFKLHANLPSDLLTGHRQRFNTLFQQLKSFYSQSRNLQYFVNLITVPKLPEAPPNFQQQSDLGNYQAPVVVMPDSDPIDNEPEPPLPAVDNLIDTAEAAPPIPELPPHHNNHHQQHSAPAVVPVAQVMELERLIQERDDLIRHLQMETQRLSNHLKVLTVEQRDVQCRMEEQIATLSDQLTQSQGELTNLRFQKEEFELRAQTAPTLEQRAQAEEERAKASEEKFQKLKTMYTQIRDEHVNLLRQHGEISKQLATSTKAVAEASKAKEELQCQLEELEQKQALVQNALQQSSSDARQEQEAVREQLQTMTQKCETLQHQYDEMEASRQAEIAELRISLERLEGELQTFQHDHETLSTEKGNLEGQLAEMQSEKEELLLKYQECMAKVEALELKTDHYAKEEASLQQSMSENVHKTQAKAAQEEQFNRTHEAELLRFDSFQTEMNEKLNGLTAEKENIAGERQQTLEQLLLLQTDSTQKQSDFESLEKDLKSVIEQKDHELNELNNSYRELQDKYQEESEQKLQDARAKVASLETALIDSKIIGETALRALLEACIKSSEKLTVRAIGENEMPGAGGTPTYFLMIAEELQEVLTKLKMVHENYLQDNSTNVESLARKVIIGAHLLASAHVQGMTICNRSANIESGERIADEIKKLGHSITQLFQSLQKTSESSMVSERITDLKQKLEEVTTMIVDLGKQTDGTENLGDMVETELSSMDKAIEEAAAQIQEMLSKSRASDSGIKLEVNEKILDACTSLMHAIRVLVQKSRLLQSEIVALGKGTASAKEFYKRNHQWTEGLISAAKSVAQGANFLVTAANKTVAGGAKHQLDLVVAAQEIAACTAQLVVASRVKAPRSSSNLTALGTASKNVTQATGIVVATAKDCSQRLEDSQDLDLGTLTVHQAKTKEMEIQVKVLELEQALQTTYTDKGPKPDGGKFLSFDHITFYVGNAKQAASYYTTRFGFEDYAYQGLETGSRQLVKHAVRQNRIVFVFVSAYEPGHRELGDHLVRHGDGVKDVAFEVEDLDVIVRRAKERGAKVVRDVWEESDEHGTVRFATVQTYGDTVHTFVERHRYRGLFLPGFKAPLHTDVMLRLLPTVGLNFIDHVVGNQPDLQMESVAAWYEKVLMFHRFWSVDDSQIHTEYSALRSIVMTNYEETVKMPINEPAKGKKKSQIEEYVEYYGGAGVQHIALNTSDIIGAIRNLRARGQQFLSIPDAYYDQLRERLKSSSVKIKEDLAVLQELKILIDYDENGYLLQIFSKNMQDRPTLFIEVIQRHNHNGFGAGNFKALFEAIEAEQEKRGNL</sequence>
<keyword evidence="20" id="KW-0472">Membrane</keyword>
<evidence type="ECO:0000256" key="16">
    <source>
        <dbReference type="ARBA" id="ARBA00022964"/>
    </source>
</evidence>
<dbReference type="Proteomes" id="UP000030765">
    <property type="component" value="Unassembled WGS sequence"/>
</dbReference>
<dbReference type="GO" id="GO:0046872">
    <property type="term" value="F:metal ion binding"/>
    <property type="evidence" value="ECO:0007669"/>
    <property type="project" value="UniProtKB-KW"/>
</dbReference>
<keyword evidence="11" id="KW-0963">Cytoplasm</keyword>
<dbReference type="GO" id="GO:0006897">
    <property type="term" value="P:endocytosis"/>
    <property type="evidence" value="ECO:0007669"/>
    <property type="project" value="InterPro"/>
</dbReference>
<comment type="function">
    <text evidence="24">Catalyzes the conversion of 4-hydroxyphenylpyruvic acid to homogentisic acid, one of the steps in tyrosine catabolism.</text>
</comment>
<dbReference type="InterPro" id="IPR004360">
    <property type="entry name" value="Glyas_Fos-R_dOase_dom"/>
</dbReference>
<dbReference type="Gene3D" id="3.10.180.10">
    <property type="entry name" value="2,3-Dihydroxybiphenyl 1,2-Dioxygenase, domain 1"/>
    <property type="match status" value="2"/>
</dbReference>
<feature type="domain" description="VOC" evidence="29">
    <location>
        <begin position="1152"/>
        <end position="1283"/>
    </location>
</feature>
<keyword evidence="17" id="KW-0560">Oxidoreductase</keyword>
<dbReference type="InterPro" id="IPR035964">
    <property type="entry name" value="I/LWEQ_dom_sf"/>
</dbReference>
<dbReference type="GO" id="GO:0003868">
    <property type="term" value="F:4-hydroxyphenylpyruvate dioxygenase activity"/>
    <property type="evidence" value="ECO:0007669"/>
    <property type="project" value="UniProtKB-EC"/>
</dbReference>
<dbReference type="GO" id="GO:0032051">
    <property type="term" value="F:clathrin light chain binding"/>
    <property type="evidence" value="ECO:0007669"/>
    <property type="project" value="TreeGrafter"/>
</dbReference>
<accession>A0A084W9P7</accession>
<dbReference type="SMART" id="SM00273">
    <property type="entry name" value="ENTH"/>
    <property type="match status" value="1"/>
</dbReference>
<dbReference type="STRING" id="74873.A0A084W9P7"/>
<dbReference type="CDD" id="cd07250">
    <property type="entry name" value="HPPD_C_like"/>
    <property type="match status" value="1"/>
</dbReference>
<evidence type="ECO:0000256" key="12">
    <source>
        <dbReference type="ARBA" id="ARBA00022723"/>
    </source>
</evidence>
<evidence type="ECO:0000256" key="4">
    <source>
        <dbReference type="ARBA" id="ARBA00004496"/>
    </source>
</evidence>
<feature type="domain" description="ENTH" evidence="27">
    <location>
        <begin position="3"/>
        <end position="131"/>
    </location>
</feature>
<evidence type="ECO:0000256" key="19">
    <source>
        <dbReference type="ARBA" id="ARBA00023034"/>
    </source>
</evidence>
<dbReference type="EnsemblMetazoa" id="ASIC014953-RA">
    <property type="protein sequence ID" value="ASIC014953-PA"/>
    <property type="gene ID" value="ASIC014953"/>
</dbReference>
<keyword evidence="18" id="KW-0408">Iron</keyword>
<dbReference type="GO" id="GO:0051015">
    <property type="term" value="F:actin filament binding"/>
    <property type="evidence" value="ECO:0007669"/>
    <property type="project" value="TreeGrafter"/>
</dbReference>
<evidence type="ECO:0000259" key="27">
    <source>
        <dbReference type="PROSITE" id="PS50942"/>
    </source>
</evidence>
<dbReference type="InterPro" id="IPR013809">
    <property type="entry name" value="ENTH"/>
</dbReference>
<dbReference type="InterPro" id="IPR008942">
    <property type="entry name" value="ENTH_VHS"/>
</dbReference>
<dbReference type="FunFam" id="1.20.1410.10:FF:000006">
    <property type="entry name" value="Huntingtin interacting protein"/>
    <property type="match status" value="1"/>
</dbReference>
<dbReference type="FunFam" id="3.10.180.10:FF:000022">
    <property type="entry name" value="4-hydroxyphenylpyruvate dioxygenase"/>
    <property type="match status" value="1"/>
</dbReference>
<feature type="coiled-coil region" evidence="26">
    <location>
        <begin position="660"/>
        <end position="748"/>
    </location>
</feature>
<evidence type="ECO:0000256" key="10">
    <source>
        <dbReference type="ARBA" id="ARBA00018452"/>
    </source>
</evidence>
<evidence type="ECO:0000256" key="2">
    <source>
        <dbReference type="ARBA" id="ARBA00004395"/>
    </source>
</evidence>
<keyword evidence="21" id="KW-0009">Actin-binding</keyword>
<evidence type="ECO:0000256" key="13">
    <source>
        <dbReference type="ARBA" id="ARBA00022737"/>
    </source>
</evidence>
<dbReference type="InterPro" id="IPR030224">
    <property type="entry name" value="Sla2_fam"/>
</dbReference>
<dbReference type="Pfam" id="PF00903">
    <property type="entry name" value="Glyoxalase"/>
    <property type="match status" value="2"/>
</dbReference>
<evidence type="ECO:0000256" key="15">
    <source>
        <dbReference type="ARBA" id="ARBA00022878"/>
    </source>
</evidence>
<comment type="subcellular location">
    <subcellularLocation>
        <location evidence="4">Cytoplasm</location>
    </subcellularLocation>
    <subcellularLocation>
        <location evidence="3">Endoplasmic reticulum membrane</location>
        <topology evidence="3">Peripheral membrane protein</topology>
    </subcellularLocation>
    <subcellularLocation>
        <location evidence="2">Golgi apparatus membrane</location>
        <topology evidence="2">Peripheral membrane protein</topology>
    </subcellularLocation>
</comment>
<dbReference type="EMBL" id="ATLV01021849">
    <property type="status" value="NOT_ANNOTATED_CDS"/>
    <property type="molecule type" value="Genomic_DNA"/>
</dbReference>
<comment type="catalytic activity">
    <reaction evidence="25">
        <text>3-(4-hydroxyphenyl)pyruvate + O2 = homogentisate + CO2</text>
        <dbReference type="Rhea" id="RHEA:16189"/>
        <dbReference type="ChEBI" id="CHEBI:15379"/>
        <dbReference type="ChEBI" id="CHEBI:16169"/>
        <dbReference type="ChEBI" id="CHEBI:16526"/>
        <dbReference type="ChEBI" id="CHEBI:36242"/>
        <dbReference type="EC" id="1.13.11.27"/>
    </reaction>
    <physiologicalReaction direction="left-to-right" evidence="25">
        <dbReference type="Rhea" id="RHEA:16190"/>
    </physiologicalReaction>
</comment>